<dbReference type="Gene3D" id="3.30.565.10">
    <property type="entry name" value="Histidine kinase-like ATPase, C-terminal domain"/>
    <property type="match status" value="1"/>
</dbReference>
<organism evidence="11">
    <name type="scientific">Paenibacillus sp. BIHB 4019</name>
    <dbReference type="NCBI Taxonomy" id="1870819"/>
    <lineage>
        <taxon>Bacteria</taxon>
        <taxon>Bacillati</taxon>
        <taxon>Bacillota</taxon>
        <taxon>Bacilli</taxon>
        <taxon>Bacillales</taxon>
        <taxon>Paenibacillaceae</taxon>
        <taxon>Paenibacillus</taxon>
    </lineage>
</organism>
<dbReference type="InterPro" id="IPR004358">
    <property type="entry name" value="Sig_transdc_His_kin-like_C"/>
</dbReference>
<keyword evidence="8" id="KW-0902">Two-component regulatory system</keyword>
<keyword evidence="3" id="KW-0597">Phosphoprotein</keyword>
<feature type="domain" description="Histidine kinase" evidence="10">
    <location>
        <begin position="431"/>
        <end position="636"/>
    </location>
</feature>
<evidence type="ECO:0000256" key="7">
    <source>
        <dbReference type="ARBA" id="ARBA00022840"/>
    </source>
</evidence>
<evidence type="ECO:0000256" key="2">
    <source>
        <dbReference type="ARBA" id="ARBA00012438"/>
    </source>
</evidence>
<keyword evidence="6" id="KW-0418">Kinase</keyword>
<dbReference type="GO" id="GO:0005524">
    <property type="term" value="F:ATP binding"/>
    <property type="evidence" value="ECO:0007669"/>
    <property type="project" value="UniProtKB-KW"/>
</dbReference>
<gene>
    <name evidence="11" type="ORF">BBD42_14105</name>
</gene>
<dbReference type="SUPFAM" id="SSF55874">
    <property type="entry name" value="ATPase domain of HSP90 chaperone/DNA topoisomerase II/histidine kinase"/>
    <property type="match status" value="1"/>
</dbReference>
<keyword evidence="9" id="KW-1133">Transmembrane helix</keyword>
<sequence length="638" mass="72718">MREVLGYARFIVLFFVLSICLMVPRAFASSPPPPITYIDQWYIQWLDEASQEPVLADVMDQEHSDRWILAAGNDRLTAKPEGFNSAWIKIEVPELNWENPGIMLDVNFAQQIRIFNDGYLIYEDERNYGYETNNILLKLSPHYYNKPIYIYLKGNADASSLGIDGSVKLGDFQSMNSKYLQKNILDIILGGTLVFVSISLLICMLFVNKIYWPGWNSLCLLMLSIGVMTLTISPYLYAFFGKSSRVYYYLFDISSTFIMTWIFLFFEQIISKGTSRILKYCLRVQLVISIGSFAWLLLSVLLGGRVLHYYESIVPLIFASSVMIGNIILISVLAFYCVKRNRESIIISAGFALFALTVVSELGIYFTHKDYEMFYWKWGTLFFLFSLIVVLIRRIINNYEQMLLYSRKLEVFNNELQRSEKMEIISQLAASVAHEVRNPLQVTRGFLQLIGHRSADQKDKNYMLLAIDELDRASSIITDFLTFAKPQVEMTTILNIAEELGQIEAILSPLATIQGGELRVESNFELYVRGNSSKFKQAIINIVKNSIEALPTKGSIDIIAYQEDSTVIIRISDNGVGMEESELERLGEPYFSNKSKGTGLGLMVTFRIIEVMNGRIYFNSIKGVGTEAFVSLPIAEIQ</sequence>
<evidence type="ECO:0000256" key="6">
    <source>
        <dbReference type="ARBA" id="ARBA00022777"/>
    </source>
</evidence>
<accession>A0A1B2DIF7</accession>
<dbReference type="AlphaFoldDB" id="A0A1B2DIF7"/>
<dbReference type="InterPro" id="IPR036890">
    <property type="entry name" value="HATPase_C_sf"/>
</dbReference>
<dbReference type="SUPFAM" id="SSF47384">
    <property type="entry name" value="Homodimeric domain of signal transducing histidine kinase"/>
    <property type="match status" value="1"/>
</dbReference>
<feature type="transmembrane region" description="Helical" evidence="9">
    <location>
        <begin position="246"/>
        <end position="266"/>
    </location>
</feature>
<dbReference type="GO" id="GO:0000155">
    <property type="term" value="F:phosphorelay sensor kinase activity"/>
    <property type="evidence" value="ECO:0007669"/>
    <property type="project" value="InterPro"/>
</dbReference>
<dbReference type="SMART" id="SM00387">
    <property type="entry name" value="HATPase_c"/>
    <property type="match status" value="1"/>
</dbReference>
<dbReference type="InterPro" id="IPR003661">
    <property type="entry name" value="HisK_dim/P_dom"/>
</dbReference>
<feature type="transmembrane region" description="Helical" evidence="9">
    <location>
        <begin position="313"/>
        <end position="338"/>
    </location>
</feature>
<dbReference type="Pfam" id="PF02518">
    <property type="entry name" value="HATPase_c"/>
    <property type="match status" value="1"/>
</dbReference>
<evidence type="ECO:0000313" key="11">
    <source>
        <dbReference type="EMBL" id="ANY67479.1"/>
    </source>
</evidence>
<keyword evidence="7" id="KW-0067">ATP-binding</keyword>
<evidence type="ECO:0000259" key="10">
    <source>
        <dbReference type="PROSITE" id="PS50109"/>
    </source>
</evidence>
<dbReference type="PRINTS" id="PR00344">
    <property type="entry name" value="BCTRLSENSOR"/>
</dbReference>
<dbReference type="EMBL" id="CP016808">
    <property type="protein sequence ID" value="ANY67479.1"/>
    <property type="molecule type" value="Genomic_DNA"/>
</dbReference>
<evidence type="ECO:0000256" key="1">
    <source>
        <dbReference type="ARBA" id="ARBA00000085"/>
    </source>
</evidence>
<comment type="catalytic activity">
    <reaction evidence="1">
        <text>ATP + protein L-histidine = ADP + protein N-phospho-L-histidine.</text>
        <dbReference type="EC" id="2.7.13.3"/>
    </reaction>
</comment>
<dbReference type="InterPro" id="IPR005467">
    <property type="entry name" value="His_kinase_dom"/>
</dbReference>
<dbReference type="InterPro" id="IPR003594">
    <property type="entry name" value="HATPase_dom"/>
</dbReference>
<feature type="transmembrane region" description="Helical" evidence="9">
    <location>
        <begin position="378"/>
        <end position="396"/>
    </location>
</feature>
<feature type="transmembrane region" description="Helical" evidence="9">
    <location>
        <begin position="286"/>
        <end position="307"/>
    </location>
</feature>
<evidence type="ECO:0000256" key="4">
    <source>
        <dbReference type="ARBA" id="ARBA00022679"/>
    </source>
</evidence>
<dbReference type="Pfam" id="PF00512">
    <property type="entry name" value="HisKA"/>
    <property type="match status" value="1"/>
</dbReference>
<evidence type="ECO:0000256" key="8">
    <source>
        <dbReference type="ARBA" id="ARBA00023012"/>
    </source>
</evidence>
<dbReference type="Gene3D" id="1.10.287.130">
    <property type="match status" value="1"/>
</dbReference>
<dbReference type="InterPro" id="IPR036097">
    <property type="entry name" value="HisK_dim/P_sf"/>
</dbReference>
<reference evidence="11" key="1">
    <citation type="submission" date="2016-08" db="EMBL/GenBank/DDBJ databases">
        <title>Complete Genome Seqeunce of Paenibacillus sp. BIHB 4019 from tea rhizoplane.</title>
        <authorList>
            <person name="Thakur R."/>
            <person name="Swarnkar M.K."/>
            <person name="Gulati A."/>
        </authorList>
    </citation>
    <scope>NUCLEOTIDE SEQUENCE [LARGE SCALE GENOMIC DNA]</scope>
    <source>
        <strain evidence="11">BIHB4019</strain>
    </source>
</reference>
<feature type="transmembrane region" description="Helical" evidence="9">
    <location>
        <begin position="219"/>
        <end position="240"/>
    </location>
</feature>
<keyword evidence="9" id="KW-0472">Membrane</keyword>
<dbReference type="PROSITE" id="PS50109">
    <property type="entry name" value="HIS_KIN"/>
    <property type="match status" value="1"/>
</dbReference>
<evidence type="ECO:0000256" key="3">
    <source>
        <dbReference type="ARBA" id="ARBA00022553"/>
    </source>
</evidence>
<dbReference type="SMART" id="SM00388">
    <property type="entry name" value="HisKA"/>
    <property type="match status" value="1"/>
</dbReference>
<feature type="transmembrane region" description="Helical" evidence="9">
    <location>
        <begin position="184"/>
        <end position="207"/>
    </location>
</feature>
<dbReference type="CDD" id="cd00082">
    <property type="entry name" value="HisKA"/>
    <property type="match status" value="1"/>
</dbReference>
<keyword evidence="4" id="KW-0808">Transferase</keyword>
<evidence type="ECO:0000256" key="9">
    <source>
        <dbReference type="SAM" id="Phobius"/>
    </source>
</evidence>
<feature type="transmembrane region" description="Helical" evidence="9">
    <location>
        <begin position="345"/>
        <end position="366"/>
    </location>
</feature>
<protein>
    <recommendedName>
        <fullName evidence="2">histidine kinase</fullName>
        <ecNumber evidence="2">2.7.13.3</ecNumber>
    </recommendedName>
</protein>
<proteinExistence type="predicted"/>
<keyword evidence="9" id="KW-0812">Transmembrane</keyword>
<name>A0A1B2DIF7_9BACL</name>
<keyword evidence="5" id="KW-0547">Nucleotide-binding</keyword>
<dbReference type="EC" id="2.7.13.3" evidence="2"/>
<dbReference type="PANTHER" id="PTHR43065">
    <property type="entry name" value="SENSOR HISTIDINE KINASE"/>
    <property type="match status" value="1"/>
</dbReference>
<dbReference type="PANTHER" id="PTHR43065:SF53">
    <property type="entry name" value="SPORULATION KINASE B"/>
    <property type="match status" value="1"/>
</dbReference>
<evidence type="ECO:0000256" key="5">
    <source>
        <dbReference type="ARBA" id="ARBA00022741"/>
    </source>
</evidence>